<evidence type="ECO:0000313" key="3">
    <source>
        <dbReference type="Proteomes" id="UP001497512"/>
    </source>
</evidence>
<keyword evidence="3" id="KW-1185">Reference proteome</keyword>
<name>A0ABP0V241_9BRYO</name>
<feature type="compositionally biased region" description="Pro residues" evidence="1">
    <location>
        <begin position="1"/>
        <end position="10"/>
    </location>
</feature>
<protein>
    <submittedName>
        <fullName evidence="2">Uncharacterized protein</fullName>
    </submittedName>
</protein>
<organism evidence="2 3">
    <name type="scientific">Sphagnum troendelagicum</name>
    <dbReference type="NCBI Taxonomy" id="128251"/>
    <lineage>
        <taxon>Eukaryota</taxon>
        <taxon>Viridiplantae</taxon>
        <taxon>Streptophyta</taxon>
        <taxon>Embryophyta</taxon>
        <taxon>Bryophyta</taxon>
        <taxon>Sphagnophytina</taxon>
        <taxon>Sphagnopsida</taxon>
        <taxon>Sphagnales</taxon>
        <taxon>Sphagnaceae</taxon>
        <taxon>Sphagnum</taxon>
    </lineage>
</organism>
<accession>A0ABP0V241</accession>
<evidence type="ECO:0000313" key="2">
    <source>
        <dbReference type="EMBL" id="CAK9236376.1"/>
    </source>
</evidence>
<reference evidence="2" key="1">
    <citation type="submission" date="2024-02" db="EMBL/GenBank/DDBJ databases">
        <authorList>
            <consortium name="ELIXIR-Norway"/>
            <consortium name="Elixir Norway"/>
        </authorList>
    </citation>
    <scope>NUCLEOTIDE SEQUENCE</scope>
</reference>
<gene>
    <name evidence="2" type="ORF">CSSPTR1EN2_LOCUS22861</name>
</gene>
<evidence type="ECO:0000256" key="1">
    <source>
        <dbReference type="SAM" id="MobiDB-lite"/>
    </source>
</evidence>
<feature type="compositionally biased region" description="Acidic residues" evidence="1">
    <location>
        <begin position="50"/>
        <end position="62"/>
    </location>
</feature>
<proteinExistence type="predicted"/>
<feature type="region of interest" description="Disordered" evidence="1">
    <location>
        <begin position="1"/>
        <end position="64"/>
    </location>
</feature>
<dbReference type="Proteomes" id="UP001497512">
    <property type="component" value="Chromosome 9"/>
</dbReference>
<dbReference type="EMBL" id="OZ019901">
    <property type="protein sequence ID" value="CAK9236376.1"/>
    <property type="molecule type" value="Genomic_DNA"/>
</dbReference>
<sequence length="122" mass="13693">MRKVGPPKPPATSMSGGMRQRPPVVKKNLIKRPHTILVHAGPSRDNSDKESEDDAEPAEESQLEAHIDQELAEYGIFKASKSDKEVLLQPDTRKKAQEDGDVKHDVGLLPWWTLTVNKYVQE</sequence>